<accession>A0A0K8P159</accession>
<dbReference type="EMBL" id="BBYR01000035">
    <property type="protein sequence ID" value="GAP36397.1"/>
    <property type="molecule type" value="Genomic_DNA"/>
</dbReference>
<protein>
    <submittedName>
        <fullName evidence="1">Uncharacterized protein</fullName>
    </submittedName>
</protein>
<sequence length="84" mass="9514">MARCNPFELVPTLSAEQVGCLRADGAAACRAGSAWDHNPHPRDSQAYLEWLRGWVEADRLGLRGRQDLWPDDTRADWQQPARRA</sequence>
<dbReference type="RefSeq" id="WP_054020399.1">
    <property type="nucleotide sequence ID" value="NZ_BBYR01000035.1"/>
</dbReference>
<name>A0A0K8P159_PISS1</name>
<dbReference type="STRING" id="1547922.ISF6_2237"/>
<dbReference type="Proteomes" id="UP000037660">
    <property type="component" value="Unassembled WGS sequence"/>
</dbReference>
<gene>
    <name evidence="1" type="ORF">ISF6_2237</name>
</gene>
<dbReference type="OrthoDB" id="4539803at2"/>
<keyword evidence="2" id="KW-1185">Reference proteome</keyword>
<dbReference type="AlphaFoldDB" id="A0A0K8P159"/>
<evidence type="ECO:0000313" key="2">
    <source>
        <dbReference type="Proteomes" id="UP000037660"/>
    </source>
</evidence>
<comment type="caution">
    <text evidence="1">The sequence shown here is derived from an EMBL/GenBank/DDBJ whole genome shotgun (WGS) entry which is preliminary data.</text>
</comment>
<evidence type="ECO:0000313" key="1">
    <source>
        <dbReference type="EMBL" id="GAP36397.1"/>
    </source>
</evidence>
<proteinExistence type="predicted"/>
<reference evidence="1 2" key="2">
    <citation type="journal article" date="2016" name="Science">
        <title>A bacterium that degrades and assimilates poly(ethylene terephthalate).</title>
        <authorList>
            <person name="Yoshida S."/>
            <person name="Hiraga K."/>
            <person name="Takehana T."/>
            <person name="Taniguchi I."/>
            <person name="Yamaji H."/>
            <person name="Maeda Y."/>
            <person name="Toyohara K."/>
            <person name="Miyamoto K."/>
            <person name="Kimura Y."/>
            <person name="Oda K."/>
        </authorList>
    </citation>
    <scope>NUCLEOTIDE SEQUENCE [LARGE SCALE GENOMIC DNA]</scope>
    <source>
        <strain evidence="2">NBRC 110686 / TISTR 2288 / 201-F6</strain>
    </source>
</reference>
<reference evidence="2" key="1">
    <citation type="submission" date="2015-07" db="EMBL/GenBank/DDBJ databases">
        <title>Discovery of a poly(ethylene terephthalate assimilation.</title>
        <authorList>
            <person name="Yoshida S."/>
            <person name="Hiraga K."/>
            <person name="Takehana T."/>
            <person name="Taniguchi I."/>
            <person name="Yamaji H."/>
            <person name="Maeda Y."/>
            <person name="Toyohara K."/>
            <person name="Miyamoto K."/>
            <person name="Kimura Y."/>
            <person name="Oda K."/>
        </authorList>
    </citation>
    <scope>NUCLEOTIDE SEQUENCE [LARGE SCALE GENOMIC DNA]</scope>
    <source>
        <strain evidence="2">NBRC 110686 / TISTR 2288 / 201-F6</strain>
    </source>
</reference>
<organism evidence="1 2">
    <name type="scientific">Piscinibacter sakaiensis</name>
    <name type="common">Ideonella sakaiensis</name>
    <dbReference type="NCBI Taxonomy" id="1547922"/>
    <lineage>
        <taxon>Bacteria</taxon>
        <taxon>Pseudomonadati</taxon>
        <taxon>Pseudomonadota</taxon>
        <taxon>Betaproteobacteria</taxon>
        <taxon>Burkholderiales</taxon>
        <taxon>Sphaerotilaceae</taxon>
        <taxon>Piscinibacter</taxon>
    </lineage>
</organism>